<feature type="region of interest" description="Disordered" evidence="2">
    <location>
        <begin position="115"/>
        <end position="148"/>
    </location>
</feature>
<dbReference type="Proteomes" id="UP000095280">
    <property type="component" value="Unplaced"/>
</dbReference>
<dbReference type="PROSITE" id="PS50005">
    <property type="entry name" value="TPR"/>
    <property type="match status" value="1"/>
</dbReference>
<reference evidence="4" key="1">
    <citation type="submission" date="2016-11" db="UniProtKB">
        <authorList>
            <consortium name="WormBaseParasite"/>
        </authorList>
    </citation>
    <scope>IDENTIFICATION</scope>
</reference>
<dbReference type="Gene3D" id="1.25.40.10">
    <property type="entry name" value="Tetratricopeptide repeat domain"/>
    <property type="match status" value="1"/>
</dbReference>
<keyword evidence="3" id="KW-1185">Reference proteome</keyword>
<dbReference type="AlphaFoldDB" id="A0A1I8IFG4"/>
<evidence type="ECO:0000256" key="1">
    <source>
        <dbReference type="PROSITE-ProRule" id="PRU00339"/>
    </source>
</evidence>
<dbReference type="GO" id="GO:0005769">
    <property type="term" value="C:early endosome"/>
    <property type="evidence" value="ECO:0007669"/>
    <property type="project" value="TreeGrafter"/>
</dbReference>
<evidence type="ECO:0000256" key="2">
    <source>
        <dbReference type="SAM" id="MobiDB-lite"/>
    </source>
</evidence>
<name>A0A1I8IFG4_9PLAT</name>
<dbReference type="InterPro" id="IPR039494">
    <property type="entry name" value="F8A"/>
</dbReference>
<evidence type="ECO:0000313" key="3">
    <source>
        <dbReference type="Proteomes" id="UP000095280"/>
    </source>
</evidence>
<dbReference type="SUPFAM" id="SSF48452">
    <property type="entry name" value="TPR-like"/>
    <property type="match status" value="1"/>
</dbReference>
<feature type="repeat" description="TPR" evidence="1">
    <location>
        <begin position="348"/>
        <end position="381"/>
    </location>
</feature>
<accession>A0A1I8IFG4</accession>
<protein>
    <submittedName>
        <fullName evidence="4">TPR_REGION domain-containing protein</fullName>
    </submittedName>
</protein>
<organism evidence="3 4">
    <name type="scientific">Macrostomum lignano</name>
    <dbReference type="NCBI Taxonomy" id="282301"/>
    <lineage>
        <taxon>Eukaryota</taxon>
        <taxon>Metazoa</taxon>
        <taxon>Spiralia</taxon>
        <taxon>Lophotrochozoa</taxon>
        <taxon>Platyhelminthes</taxon>
        <taxon>Rhabditophora</taxon>
        <taxon>Macrostomorpha</taxon>
        <taxon>Macrostomida</taxon>
        <taxon>Macrostomidae</taxon>
        <taxon>Macrostomum</taxon>
    </lineage>
</organism>
<dbReference type="PANTHER" id="PTHR16797:SF4">
    <property type="entry name" value="40-KDA HUNTINGTIN-ASSOCIATED PROTEIN"/>
    <property type="match status" value="1"/>
</dbReference>
<evidence type="ECO:0000313" key="4">
    <source>
        <dbReference type="WBParaSite" id="maker-uti_cns_0012161-snap-gene-0.6-mRNA-1"/>
    </source>
</evidence>
<keyword evidence="1" id="KW-0802">TPR repeat</keyword>
<dbReference type="InterPro" id="IPR011990">
    <property type="entry name" value="TPR-like_helical_dom_sf"/>
</dbReference>
<dbReference type="InterPro" id="IPR019734">
    <property type="entry name" value="TPR_rpt"/>
</dbReference>
<dbReference type="WBParaSite" id="maker-uti_cns_0012161-snap-gene-0.6-mRNA-1">
    <property type="protein sequence ID" value="maker-uti_cns_0012161-snap-gene-0.6-mRNA-1"/>
    <property type="gene ID" value="maker-uti_cns_0012161-snap-gene-0.6"/>
</dbReference>
<feature type="compositionally biased region" description="Polar residues" evidence="2">
    <location>
        <begin position="136"/>
        <end position="145"/>
    </location>
</feature>
<dbReference type="GO" id="GO:0099518">
    <property type="term" value="P:vesicle cytoskeletal trafficking"/>
    <property type="evidence" value="ECO:0007669"/>
    <property type="project" value="TreeGrafter"/>
</dbReference>
<dbReference type="PANTHER" id="PTHR16797">
    <property type="entry name" value="FACTOR VIII-ASSOCIATED GENE 1"/>
    <property type="match status" value="1"/>
</dbReference>
<proteinExistence type="predicted"/>
<dbReference type="SMART" id="SM00028">
    <property type="entry name" value="TPR"/>
    <property type="match status" value="1"/>
</dbReference>
<sequence length="530" mass="57775">ECPIERPVFHCFLKELSISPEIMTCLVTVEQHDDAYVMIAYSEPLNGQPIKPLTELARFPKFPQLTDGFCMSANGDNVVFTCTLLGCLLHVSLYSCSAEADAAAASGGIDADLASGGADSGQRQSSLLSGRRDNLSRNSSQSSTGGVAPDQAFRFRKDRPVVVAESNYKLSEPISEYVYDVCIREFSNSGSGLNKSNLYVTNKSNIAVVSLSGLKLENFLFEGLKLPWRLKLHKHLLIIAEKWGSIQIADLEKEHRSLCVMDMQGLCCENGLKAIEVVMEHNICESSIGNSAAEAGAMMRAARLHLMAEEELSKTLSVSLHENLELAIASFVQAAAVYEQCGQPLLAVNAYLQLAEALMLYGKFAEAAVHLHRATDLVPTHTMLMLRLLGKLATCRLQLSDPHAALLVHTRMQEIVQRTGGDAGGGGQLLPCYQDCMRDSEISRSLVCACQAGDAIAVDEVHERLFPLLTGEQNYLLHSLSDRLRSPPLSATELGEPLCCRRRPRRNNAGFDCDNDDCDADRLAAGVGNL</sequence>